<evidence type="ECO:0000256" key="4">
    <source>
        <dbReference type="ARBA" id="ARBA00022692"/>
    </source>
</evidence>
<feature type="transmembrane region" description="Helical" evidence="8">
    <location>
        <begin position="64"/>
        <end position="85"/>
    </location>
</feature>
<name>A0A218W724_PUNGR</name>
<dbReference type="PANTHER" id="PTHR48020">
    <property type="entry name" value="PROTON MYO-INOSITOL COTRANSPORTER"/>
    <property type="match status" value="1"/>
</dbReference>
<dbReference type="InterPro" id="IPR005829">
    <property type="entry name" value="Sugar_transporter_CS"/>
</dbReference>
<proteinExistence type="inferred from homology"/>
<keyword evidence="6 8" id="KW-0472">Membrane</keyword>
<feature type="transmembrane region" description="Helical" evidence="8">
    <location>
        <begin position="199"/>
        <end position="217"/>
    </location>
</feature>
<dbReference type="SUPFAM" id="SSF103473">
    <property type="entry name" value="MFS general substrate transporter"/>
    <property type="match status" value="1"/>
</dbReference>
<comment type="subcellular location">
    <subcellularLocation>
        <location evidence="1">Membrane</location>
        <topology evidence="1">Multi-pass membrane protein</topology>
    </subcellularLocation>
</comment>
<feature type="transmembrane region" description="Helical" evidence="8">
    <location>
        <begin position="106"/>
        <end position="126"/>
    </location>
</feature>
<keyword evidence="5 8" id="KW-1133">Transmembrane helix</keyword>
<feature type="transmembrane region" description="Helical" evidence="8">
    <location>
        <begin position="163"/>
        <end position="184"/>
    </location>
</feature>
<gene>
    <name evidence="10" type="ORF">CDL15_Pgr004825</name>
</gene>
<reference evidence="11" key="1">
    <citation type="journal article" date="2017" name="Plant J.">
        <title>The pomegranate (Punica granatum L.) genome and the genomics of punicalagin biosynthesis.</title>
        <authorList>
            <person name="Qin G."/>
            <person name="Xu C."/>
            <person name="Ming R."/>
            <person name="Tang H."/>
            <person name="Guyot R."/>
            <person name="Kramer E.M."/>
            <person name="Hu Y."/>
            <person name="Yi X."/>
            <person name="Qi Y."/>
            <person name="Xu X."/>
            <person name="Gao Z."/>
            <person name="Pan H."/>
            <person name="Jian J."/>
            <person name="Tian Y."/>
            <person name="Yue Z."/>
            <person name="Xu Y."/>
        </authorList>
    </citation>
    <scope>NUCLEOTIDE SEQUENCE [LARGE SCALE GENOMIC DNA]</scope>
    <source>
        <strain evidence="11">cv. Dabenzi</strain>
    </source>
</reference>
<protein>
    <recommendedName>
        <fullName evidence="9">Major facilitator superfamily (MFS) profile domain-containing protein</fullName>
    </recommendedName>
</protein>
<dbReference type="InterPro" id="IPR050814">
    <property type="entry name" value="Myo-inositol_Transporter"/>
</dbReference>
<dbReference type="GO" id="GO:0022857">
    <property type="term" value="F:transmembrane transporter activity"/>
    <property type="evidence" value="ECO:0007669"/>
    <property type="project" value="InterPro"/>
</dbReference>
<dbReference type="Gene3D" id="1.20.1250.20">
    <property type="entry name" value="MFS general substrate transporter like domains"/>
    <property type="match status" value="3"/>
</dbReference>
<comment type="similarity">
    <text evidence="2">Belongs to the major facilitator superfamily. Sugar transporter (TC 2.A.1.1) family.</text>
</comment>
<accession>A0A218W724</accession>
<sequence length="736" mass="80086">MSGNISTKYHTADVSAWMTHLHEGFNIGSLPIFDQFEALMMVCDISNEIFLAGIQFPGLLHKSFMIHFVLRVVSLLGFVEIEALVGKRSKMRGAVLVAIAATSKSTLEGLIVAMSLIGGTVVTTLSGPVSDSIGRRPMLIISSLLYFICGLIMMWAPNVYVLLLARLLDGFGVGLVVILTPIYISETAPSEIRQLLNTIPQFAGSGGMFLAYCMVFAMSLKESPSWRSMLEVICGPSLIYLLLAVIFLPESPRWLISKGQMLEAKKSIKPPCGTCNIQGTGYRPAGELALLVEGLNVQSKTSVDEYVVFPVDQTTLQKDRMVVDESSHFLMIAKPLAGQSTQIMTPGGITGSLSGRVQLKGPIVSMFSSVHEPSTSQTWSRLDLVFPKTGSIASNKNSHMDLESQNGVEDSDYHYDEGGAYVEDNLETPLLSREAIGIEKDQTPGLQRSNLSMRLKSWLVLDEGGEQVSFTNIGSGWQMGWKLTEKEGEKGKEEQVKLIYLHQDTRPGSRSHVSISGTQESELGHYAAALVGGINGVLYYAPQILKQAGVAVLLTGLGIGTDSVSFLISCLITLLMLPCIALSMRLMDVSGRSDDPNPGHAPPDPSPRQHSQCKSHRITSTLCVQHVGVPELLRDGLWCDSKHTLLGDLPYTSPQALHNNLRSHILDREHSHHLQPPFLLSAIGLSGVFSIFALGCIISWVFVFLKVPETKGMPLEVIMEFFAAGTRQGSSGARNN</sequence>
<evidence type="ECO:0000256" key="5">
    <source>
        <dbReference type="ARBA" id="ARBA00022989"/>
    </source>
</evidence>
<comment type="caution">
    <text evidence="10">The sequence shown here is derived from an EMBL/GenBank/DDBJ whole genome shotgun (WGS) entry which is preliminary data.</text>
</comment>
<feature type="transmembrane region" description="Helical" evidence="8">
    <location>
        <begin position="678"/>
        <end position="705"/>
    </location>
</feature>
<evidence type="ECO:0000256" key="6">
    <source>
        <dbReference type="ARBA" id="ARBA00023136"/>
    </source>
</evidence>
<dbReference type="PROSITE" id="PS50850">
    <property type="entry name" value="MFS"/>
    <property type="match status" value="1"/>
</dbReference>
<dbReference type="AlphaFoldDB" id="A0A218W724"/>
<evidence type="ECO:0000256" key="2">
    <source>
        <dbReference type="ARBA" id="ARBA00010992"/>
    </source>
</evidence>
<evidence type="ECO:0000256" key="1">
    <source>
        <dbReference type="ARBA" id="ARBA00004141"/>
    </source>
</evidence>
<dbReference type="EMBL" id="MTKT01005034">
    <property type="protein sequence ID" value="OWM68343.1"/>
    <property type="molecule type" value="Genomic_DNA"/>
</dbReference>
<organism evidence="10 11">
    <name type="scientific">Punica granatum</name>
    <name type="common">Pomegranate</name>
    <dbReference type="NCBI Taxonomy" id="22663"/>
    <lineage>
        <taxon>Eukaryota</taxon>
        <taxon>Viridiplantae</taxon>
        <taxon>Streptophyta</taxon>
        <taxon>Embryophyta</taxon>
        <taxon>Tracheophyta</taxon>
        <taxon>Spermatophyta</taxon>
        <taxon>Magnoliopsida</taxon>
        <taxon>eudicotyledons</taxon>
        <taxon>Gunneridae</taxon>
        <taxon>Pentapetalae</taxon>
        <taxon>rosids</taxon>
        <taxon>malvids</taxon>
        <taxon>Myrtales</taxon>
        <taxon>Lythraceae</taxon>
        <taxon>Punica</taxon>
    </lineage>
</organism>
<feature type="transmembrane region" description="Helical" evidence="8">
    <location>
        <begin position="138"/>
        <end position="156"/>
    </location>
</feature>
<dbReference type="PANTHER" id="PTHR48020:SF35">
    <property type="entry name" value="SUGAR TRANSPORTER"/>
    <property type="match status" value="1"/>
</dbReference>
<dbReference type="Pfam" id="PF00083">
    <property type="entry name" value="Sugar_tr"/>
    <property type="match status" value="1"/>
</dbReference>
<keyword evidence="3" id="KW-0813">Transport</keyword>
<dbReference type="InterPro" id="IPR020846">
    <property type="entry name" value="MFS_dom"/>
</dbReference>
<evidence type="ECO:0000313" key="10">
    <source>
        <dbReference type="EMBL" id="OWM68343.1"/>
    </source>
</evidence>
<feature type="domain" description="Major facilitator superfamily (MFS) profile" evidence="9">
    <location>
        <begin position="66"/>
        <end position="711"/>
    </location>
</feature>
<feature type="transmembrane region" description="Helical" evidence="8">
    <location>
        <begin position="229"/>
        <end position="248"/>
    </location>
</feature>
<evidence type="ECO:0000256" key="3">
    <source>
        <dbReference type="ARBA" id="ARBA00022448"/>
    </source>
</evidence>
<evidence type="ECO:0000256" key="7">
    <source>
        <dbReference type="SAM" id="MobiDB-lite"/>
    </source>
</evidence>
<evidence type="ECO:0000259" key="9">
    <source>
        <dbReference type="PROSITE" id="PS50850"/>
    </source>
</evidence>
<dbReference type="InterPro" id="IPR036259">
    <property type="entry name" value="MFS_trans_sf"/>
</dbReference>
<feature type="region of interest" description="Disordered" evidence="7">
    <location>
        <begin position="592"/>
        <end position="612"/>
    </location>
</feature>
<evidence type="ECO:0000256" key="8">
    <source>
        <dbReference type="SAM" id="Phobius"/>
    </source>
</evidence>
<dbReference type="PROSITE" id="PS00217">
    <property type="entry name" value="SUGAR_TRANSPORT_2"/>
    <property type="match status" value="1"/>
</dbReference>
<dbReference type="InterPro" id="IPR005828">
    <property type="entry name" value="MFS_sugar_transport-like"/>
</dbReference>
<keyword evidence="4 8" id="KW-0812">Transmembrane</keyword>
<dbReference type="GO" id="GO:0016020">
    <property type="term" value="C:membrane"/>
    <property type="evidence" value="ECO:0007669"/>
    <property type="project" value="UniProtKB-SubCell"/>
</dbReference>
<dbReference type="PROSITE" id="PS00216">
    <property type="entry name" value="SUGAR_TRANSPORT_1"/>
    <property type="match status" value="1"/>
</dbReference>
<evidence type="ECO:0000313" key="11">
    <source>
        <dbReference type="Proteomes" id="UP000197138"/>
    </source>
</evidence>
<dbReference type="Proteomes" id="UP000197138">
    <property type="component" value="Unassembled WGS sequence"/>
</dbReference>